<organism evidence="1 2">
    <name type="scientific">Thelephora ganbajun</name>
    <name type="common">Ganba fungus</name>
    <dbReference type="NCBI Taxonomy" id="370292"/>
    <lineage>
        <taxon>Eukaryota</taxon>
        <taxon>Fungi</taxon>
        <taxon>Dikarya</taxon>
        <taxon>Basidiomycota</taxon>
        <taxon>Agaricomycotina</taxon>
        <taxon>Agaricomycetes</taxon>
        <taxon>Thelephorales</taxon>
        <taxon>Thelephoraceae</taxon>
        <taxon>Thelephora</taxon>
    </lineage>
</organism>
<evidence type="ECO:0000313" key="1">
    <source>
        <dbReference type="EMBL" id="KAF9650242.1"/>
    </source>
</evidence>
<name>A0ACB6ZKZ8_THEGA</name>
<evidence type="ECO:0000313" key="2">
    <source>
        <dbReference type="Proteomes" id="UP000886501"/>
    </source>
</evidence>
<protein>
    <submittedName>
        <fullName evidence="1">Uncharacterized protein</fullName>
    </submittedName>
</protein>
<accession>A0ACB6ZKZ8</accession>
<reference evidence="1" key="1">
    <citation type="submission" date="2019-10" db="EMBL/GenBank/DDBJ databases">
        <authorList>
            <consortium name="DOE Joint Genome Institute"/>
            <person name="Kuo A."/>
            <person name="Miyauchi S."/>
            <person name="Kiss E."/>
            <person name="Drula E."/>
            <person name="Kohler A."/>
            <person name="Sanchez-Garcia M."/>
            <person name="Andreopoulos B."/>
            <person name="Barry K.W."/>
            <person name="Bonito G."/>
            <person name="Buee M."/>
            <person name="Carver A."/>
            <person name="Chen C."/>
            <person name="Cichocki N."/>
            <person name="Clum A."/>
            <person name="Culley D."/>
            <person name="Crous P.W."/>
            <person name="Fauchery L."/>
            <person name="Girlanda M."/>
            <person name="Hayes R."/>
            <person name="Keri Z."/>
            <person name="Labutti K."/>
            <person name="Lipzen A."/>
            <person name="Lombard V."/>
            <person name="Magnuson J."/>
            <person name="Maillard F."/>
            <person name="Morin E."/>
            <person name="Murat C."/>
            <person name="Nolan M."/>
            <person name="Ohm R."/>
            <person name="Pangilinan J."/>
            <person name="Pereira M."/>
            <person name="Perotto S."/>
            <person name="Peter M."/>
            <person name="Riley R."/>
            <person name="Sitrit Y."/>
            <person name="Stielow B."/>
            <person name="Szollosi G."/>
            <person name="Zifcakova L."/>
            <person name="Stursova M."/>
            <person name="Spatafora J.W."/>
            <person name="Tedersoo L."/>
            <person name="Vaario L.-M."/>
            <person name="Yamada A."/>
            <person name="Yan M."/>
            <person name="Wang P."/>
            <person name="Xu J."/>
            <person name="Bruns T."/>
            <person name="Baldrian P."/>
            <person name="Vilgalys R."/>
            <person name="Henrissat B."/>
            <person name="Grigoriev I.V."/>
            <person name="Hibbett D."/>
            <person name="Nagy L.G."/>
            <person name="Martin F.M."/>
        </authorList>
    </citation>
    <scope>NUCLEOTIDE SEQUENCE</scope>
    <source>
        <strain evidence="1">P2</strain>
    </source>
</reference>
<proteinExistence type="predicted"/>
<dbReference type="Proteomes" id="UP000886501">
    <property type="component" value="Unassembled WGS sequence"/>
</dbReference>
<comment type="caution">
    <text evidence="1">The sequence shown here is derived from an EMBL/GenBank/DDBJ whole genome shotgun (WGS) entry which is preliminary data.</text>
</comment>
<gene>
    <name evidence="1" type="ORF">BDM02DRAFT_3185624</name>
</gene>
<reference evidence="1" key="2">
    <citation type="journal article" date="2020" name="Nat. Commun.">
        <title>Large-scale genome sequencing of mycorrhizal fungi provides insights into the early evolution of symbiotic traits.</title>
        <authorList>
            <person name="Miyauchi S."/>
            <person name="Kiss E."/>
            <person name="Kuo A."/>
            <person name="Drula E."/>
            <person name="Kohler A."/>
            <person name="Sanchez-Garcia M."/>
            <person name="Morin E."/>
            <person name="Andreopoulos B."/>
            <person name="Barry K.W."/>
            <person name="Bonito G."/>
            <person name="Buee M."/>
            <person name="Carver A."/>
            <person name="Chen C."/>
            <person name="Cichocki N."/>
            <person name="Clum A."/>
            <person name="Culley D."/>
            <person name="Crous P.W."/>
            <person name="Fauchery L."/>
            <person name="Girlanda M."/>
            <person name="Hayes R.D."/>
            <person name="Keri Z."/>
            <person name="LaButti K."/>
            <person name="Lipzen A."/>
            <person name="Lombard V."/>
            <person name="Magnuson J."/>
            <person name="Maillard F."/>
            <person name="Murat C."/>
            <person name="Nolan M."/>
            <person name="Ohm R.A."/>
            <person name="Pangilinan J."/>
            <person name="Pereira M.F."/>
            <person name="Perotto S."/>
            <person name="Peter M."/>
            <person name="Pfister S."/>
            <person name="Riley R."/>
            <person name="Sitrit Y."/>
            <person name="Stielow J.B."/>
            <person name="Szollosi G."/>
            <person name="Zifcakova L."/>
            <person name="Stursova M."/>
            <person name="Spatafora J.W."/>
            <person name="Tedersoo L."/>
            <person name="Vaario L.M."/>
            <person name="Yamada A."/>
            <person name="Yan M."/>
            <person name="Wang P."/>
            <person name="Xu J."/>
            <person name="Bruns T."/>
            <person name="Baldrian P."/>
            <person name="Vilgalys R."/>
            <person name="Dunand C."/>
            <person name="Henrissat B."/>
            <person name="Grigoriev I.V."/>
            <person name="Hibbett D."/>
            <person name="Nagy L.G."/>
            <person name="Martin F.M."/>
        </authorList>
    </citation>
    <scope>NUCLEOTIDE SEQUENCE</scope>
    <source>
        <strain evidence="1">P2</strain>
    </source>
</reference>
<sequence>MPRPSTRSTRSINNRPPSPPPPPTPAPEEEEAYLENLTLLRRSWKWAVFSQFYFTFAQLFAMNNVPISAIEDDLARSTRVHTPRVMHRLLYALTQDRKITIDNWQSSLRRQYARRDPTSNPIGFEPKKVNQKYILEPEDPQQSASVSVEPEQADSRALSEDKTHQQPKDEPDGDAPLEADLPPDPEASELKDWHNLPTLAKLDSVNLLIEWLFHNPYRVRSIMRDDDETAQWRIEPIGYDVRRNAYWLIGADRLWIQRSTYKPKDLKRKRLPAPKQPTTEETRKPAGKRRKVLRDDSSDSSGNFSDPPPREIVTSGPRAAKLRANKKLDAQAKALAEFQRENAIATRSTRTTRRGVLDKAAGPSLVRSFHGTRVSSRLRRGKPDSEEEWQSIPDGWLTEENSEPPPRRSTRSTKPHRLSPDDTDSEPDPEVLRPIKTGLEFDESVSDLTDLSSDHEDDPHEDPVSTESDDGDGNECNSVPPLDEKNDGIKPEDSPEEFIEWEMICSTLPEWERIPERFENTAHYSERALHKLLNSRIVPAIVADLREIECKKQEAERKRLLEEAVTHRKRSSRIAMKESEKEEARLLSQRKAEEAEKVSRAKRLEMRQQREEAERERKEREQRRRDHGPRTRANAGGRYDPRNPSITTPN</sequence>
<keyword evidence="2" id="KW-1185">Reference proteome</keyword>
<dbReference type="EMBL" id="MU117987">
    <property type="protein sequence ID" value="KAF9650242.1"/>
    <property type="molecule type" value="Genomic_DNA"/>
</dbReference>